<dbReference type="EnsemblMetazoa" id="OVOC3463.1">
    <property type="protein sequence ID" value="OVOC3463.1"/>
    <property type="gene ID" value="WBGene00240272"/>
</dbReference>
<dbReference type="AlphaFoldDB" id="A0A8R1XWM5"/>
<organism evidence="1 2">
    <name type="scientific">Onchocerca volvulus</name>
    <dbReference type="NCBI Taxonomy" id="6282"/>
    <lineage>
        <taxon>Eukaryota</taxon>
        <taxon>Metazoa</taxon>
        <taxon>Ecdysozoa</taxon>
        <taxon>Nematoda</taxon>
        <taxon>Chromadorea</taxon>
        <taxon>Rhabditida</taxon>
        <taxon>Spirurina</taxon>
        <taxon>Spiruromorpha</taxon>
        <taxon>Filarioidea</taxon>
        <taxon>Onchocercidae</taxon>
        <taxon>Onchocerca</taxon>
    </lineage>
</organism>
<evidence type="ECO:0000313" key="1">
    <source>
        <dbReference type="EnsemblMetazoa" id="OVOC3463.1"/>
    </source>
</evidence>
<dbReference type="EMBL" id="CMVM020000114">
    <property type="status" value="NOT_ANNOTATED_CDS"/>
    <property type="molecule type" value="Genomic_DNA"/>
</dbReference>
<reference evidence="2" key="1">
    <citation type="submission" date="2013-10" db="EMBL/GenBank/DDBJ databases">
        <title>Genome sequencing of Onchocerca volvulus.</title>
        <authorList>
            <person name="Cotton J."/>
            <person name="Tsai J."/>
            <person name="Stanley E."/>
            <person name="Tracey A."/>
            <person name="Holroyd N."/>
            <person name="Lustigman S."/>
            <person name="Berriman M."/>
        </authorList>
    </citation>
    <scope>NUCLEOTIDE SEQUENCE</scope>
</reference>
<dbReference type="Proteomes" id="UP000024404">
    <property type="component" value="Unassembled WGS sequence"/>
</dbReference>
<reference evidence="1" key="2">
    <citation type="submission" date="2022-06" db="UniProtKB">
        <authorList>
            <consortium name="EnsemblMetazoa"/>
        </authorList>
    </citation>
    <scope>IDENTIFICATION</scope>
</reference>
<protein>
    <submittedName>
        <fullName evidence="1">Uncharacterized protein</fullName>
    </submittedName>
</protein>
<sequence length="52" mass="6272">MILTNNSIYTTHWKYSKVENDEIFRLLEIQFDAETGKSYFSLLNYLPKLRNI</sequence>
<accession>A0A8R1XWM5</accession>
<proteinExistence type="predicted"/>
<name>A0A8R1XWM5_ONCVO</name>
<evidence type="ECO:0000313" key="2">
    <source>
        <dbReference type="Proteomes" id="UP000024404"/>
    </source>
</evidence>
<keyword evidence="2" id="KW-1185">Reference proteome</keyword>